<gene>
    <name evidence="2" type="ORF">PILCRDRAFT_721896</name>
</gene>
<dbReference type="InParanoid" id="A0A0C3F0R3"/>
<dbReference type="Proteomes" id="UP000054166">
    <property type="component" value="Unassembled WGS sequence"/>
</dbReference>
<sequence length="78" mass="8959">MPILDVGILNSGRRRLTACPVGRRIRPAVFVGCCRYTEQIRAIPKRICGHRICVINLIWIVFCSFLIYKLRTTKKQVG</sequence>
<proteinExistence type="predicted"/>
<organism evidence="2 3">
    <name type="scientific">Piloderma croceum (strain F 1598)</name>
    <dbReference type="NCBI Taxonomy" id="765440"/>
    <lineage>
        <taxon>Eukaryota</taxon>
        <taxon>Fungi</taxon>
        <taxon>Dikarya</taxon>
        <taxon>Basidiomycota</taxon>
        <taxon>Agaricomycotina</taxon>
        <taxon>Agaricomycetes</taxon>
        <taxon>Agaricomycetidae</taxon>
        <taxon>Atheliales</taxon>
        <taxon>Atheliaceae</taxon>
        <taxon>Piloderma</taxon>
    </lineage>
</organism>
<accession>A0A0C3F0R3</accession>
<keyword evidence="1" id="KW-0812">Transmembrane</keyword>
<reference evidence="3" key="2">
    <citation type="submission" date="2015-01" db="EMBL/GenBank/DDBJ databases">
        <title>Evolutionary Origins and Diversification of the Mycorrhizal Mutualists.</title>
        <authorList>
            <consortium name="DOE Joint Genome Institute"/>
            <consortium name="Mycorrhizal Genomics Consortium"/>
            <person name="Kohler A."/>
            <person name="Kuo A."/>
            <person name="Nagy L.G."/>
            <person name="Floudas D."/>
            <person name="Copeland A."/>
            <person name="Barry K.W."/>
            <person name="Cichocki N."/>
            <person name="Veneault-Fourrey C."/>
            <person name="LaButti K."/>
            <person name="Lindquist E.A."/>
            <person name="Lipzen A."/>
            <person name="Lundell T."/>
            <person name="Morin E."/>
            <person name="Murat C."/>
            <person name="Riley R."/>
            <person name="Ohm R."/>
            <person name="Sun H."/>
            <person name="Tunlid A."/>
            <person name="Henrissat B."/>
            <person name="Grigoriev I.V."/>
            <person name="Hibbett D.S."/>
            <person name="Martin F."/>
        </authorList>
    </citation>
    <scope>NUCLEOTIDE SEQUENCE [LARGE SCALE GENOMIC DNA]</scope>
    <source>
        <strain evidence="3">F 1598</strain>
    </source>
</reference>
<dbReference type="AlphaFoldDB" id="A0A0C3F0R3"/>
<evidence type="ECO:0000313" key="3">
    <source>
        <dbReference type="Proteomes" id="UP000054166"/>
    </source>
</evidence>
<protein>
    <submittedName>
        <fullName evidence="2">Uncharacterized protein</fullName>
    </submittedName>
</protein>
<dbReference type="HOGENOM" id="CLU_2612585_0_0_1"/>
<keyword evidence="1" id="KW-1133">Transmembrane helix</keyword>
<keyword evidence="3" id="KW-1185">Reference proteome</keyword>
<feature type="transmembrane region" description="Helical" evidence="1">
    <location>
        <begin position="48"/>
        <end position="68"/>
    </location>
</feature>
<evidence type="ECO:0000313" key="2">
    <source>
        <dbReference type="EMBL" id="KIM73734.1"/>
    </source>
</evidence>
<name>A0A0C3F0R3_PILCF</name>
<keyword evidence="1" id="KW-0472">Membrane</keyword>
<dbReference type="EMBL" id="KN833075">
    <property type="protein sequence ID" value="KIM73734.1"/>
    <property type="molecule type" value="Genomic_DNA"/>
</dbReference>
<evidence type="ECO:0000256" key="1">
    <source>
        <dbReference type="SAM" id="Phobius"/>
    </source>
</evidence>
<reference evidence="2 3" key="1">
    <citation type="submission" date="2014-04" db="EMBL/GenBank/DDBJ databases">
        <authorList>
            <consortium name="DOE Joint Genome Institute"/>
            <person name="Kuo A."/>
            <person name="Tarkka M."/>
            <person name="Buscot F."/>
            <person name="Kohler A."/>
            <person name="Nagy L.G."/>
            <person name="Floudas D."/>
            <person name="Copeland A."/>
            <person name="Barry K.W."/>
            <person name="Cichocki N."/>
            <person name="Veneault-Fourrey C."/>
            <person name="LaButti K."/>
            <person name="Lindquist E.A."/>
            <person name="Lipzen A."/>
            <person name="Lundell T."/>
            <person name="Morin E."/>
            <person name="Murat C."/>
            <person name="Sun H."/>
            <person name="Tunlid A."/>
            <person name="Henrissat B."/>
            <person name="Grigoriev I.V."/>
            <person name="Hibbett D.S."/>
            <person name="Martin F."/>
            <person name="Nordberg H.P."/>
            <person name="Cantor M.N."/>
            <person name="Hua S.X."/>
        </authorList>
    </citation>
    <scope>NUCLEOTIDE SEQUENCE [LARGE SCALE GENOMIC DNA]</scope>
    <source>
        <strain evidence="2 3">F 1598</strain>
    </source>
</reference>